<protein>
    <submittedName>
        <fullName evidence="7">Hemin import ATP-binding protein HmuV</fullName>
        <ecNumber evidence="7">3.6.3.-</ecNumber>
    </submittedName>
</protein>
<feature type="domain" description="ABC transporter" evidence="6">
    <location>
        <begin position="2"/>
        <end position="240"/>
    </location>
</feature>
<dbReference type="InterPro" id="IPR017871">
    <property type="entry name" value="ABC_transporter-like_CS"/>
</dbReference>
<dbReference type="GO" id="GO:0005524">
    <property type="term" value="F:ATP binding"/>
    <property type="evidence" value="ECO:0007669"/>
    <property type="project" value="UniProtKB-KW"/>
</dbReference>
<dbReference type="OrthoDB" id="6461291at2"/>
<reference evidence="7 8" key="2">
    <citation type="journal article" date="2015" name="Syst. Appl. Microbiol.">
        <title>Nitrincola nitratireducens sp. nov. isolated from a haloalkaline crater lake.</title>
        <authorList>
            <person name="Singh A."/>
            <person name="Vaidya B."/>
            <person name="Tanuku N.R."/>
            <person name="Pinnaka A.K."/>
        </authorList>
    </citation>
    <scope>NUCLEOTIDE SEQUENCE [LARGE SCALE GENOMIC DNA]</scope>
    <source>
        <strain evidence="7 8">AK23</strain>
    </source>
</reference>
<dbReference type="InterPro" id="IPR003439">
    <property type="entry name" value="ABC_transporter-like_ATP-bd"/>
</dbReference>
<reference evidence="8" key="1">
    <citation type="submission" date="2012-11" db="EMBL/GenBank/DDBJ databases">
        <authorList>
            <person name="Singh A."/>
            <person name="Pinnaka A.K."/>
            <person name="Vaidya B."/>
        </authorList>
    </citation>
    <scope>NUCLEOTIDE SEQUENCE [LARGE SCALE GENOMIC DNA]</scope>
    <source>
        <strain evidence="8">AK23</strain>
    </source>
</reference>
<dbReference type="PANTHER" id="PTHR42794">
    <property type="entry name" value="HEMIN IMPORT ATP-BINDING PROTEIN HMUV"/>
    <property type="match status" value="1"/>
</dbReference>
<comment type="caution">
    <text evidence="7">The sequence shown here is derived from an EMBL/GenBank/DDBJ whole genome shotgun (WGS) entry which is preliminary data.</text>
</comment>
<dbReference type="InterPro" id="IPR003593">
    <property type="entry name" value="AAA+_ATPase"/>
</dbReference>
<dbReference type="STRING" id="1229521.D791_03443"/>
<dbReference type="PANTHER" id="PTHR42794:SF1">
    <property type="entry name" value="HEMIN IMPORT ATP-BINDING PROTEIN HMUV"/>
    <property type="match status" value="1"/>
</dbReference>
<gene>
    <name evidence="7" type="primary">hmuV</name>
    <name evidence="7" type="ORF">D791_03443</name>
</gene>
<evidence type="ECO:0000313" key="7">
    <source>
        <dbReference type="EMBL" id="EXJ09601.1"/>
    </source>
</evidence>
<name>W9UXZ9_9GAMM</name>
<dbReference type="PROSITE" id="PS50893">
    <property type="entry name" value="ABC_TRANSPORTER_2"/>
    <property type="match status" value="1"/>
</dbReference>
<dbReference type="EMBL" id="AONB01000022">
    <property type="protein sequence ID" value="EXJ09601.1"/>
    <property type="molecule type" value="Genomic_DNA"/>
</dbReference>
<dbReference type="InterPro" id="IPR027417">
    <property type="entry name" value="P-loop_NTPase"/>
</dbReference>
<sequence>MLCANQLCLSIGEKVILDDVGLTLQPGEMLAVLGPNGAGKSTLLKALSGDIPELAHSISLNGKRLKHWTPASLAQYRAVMPQFVQLTFAFSVEEVIETSLRHPMPSALRNTHIQQMLSLFDAEHLRHRNYLSLSGGEQQRVQLARVISQLETLPIQEPQYLFLDECTSSLDLTHQHQVFQVLKNMAKEKNRAVLVILHDLNLAAQYADRILLMKAGRGVALGGVKEVLDATQLTEVYEYPIDVIEHPGGWPLVIPAHYSLVA</sequence>
<comment type="function">
    <text evidence="5">Part of the ABC transporter complex HmuTUV involved in hemin import. Responsible for energy coupling to the transport system.</text>
</comment>
<dbReference type="NCBIfam" id="NF010068">
    <property type="entry name" value="PRK13548.1"/>
    <property type="match status" value="1"/>
</dbReference>
<keyword evidence="1" id="KW-0813">Transport</keyword>
<evidence type="ECO:0000256" key="3">
    <source>
        <dbReference type="ARBA" id="ARBA00022840"/>
    </source>
</evidence>
<dbReference type="EC" id="3.6.3.-" evidence="7"/>
<dbReference type="CDD" id="cd03214">
    <property type="entry name" value="ABC_Iron-Siderophores_B12_Hemin"/>
    <property type="match status" value="1"/>
</dbReference>
<keyword evidence="7" id="KW-0378">Hydrolase</keyword>
<keyword evidence="2" id="KW-0547">Nucleotide-binding</keyword>
<dbReference type="Gene3D" id="3.40.50.300">
    <property type="entry name" value="P-loop containing nucleotide triphosphate hydrolases"/>
    <property type="match status" value="1"/>
</dbReference>
<dbReference type="SUPFAM" id="SSF52540">
    <property type="entry name" value="P-loop containing nucleoside triphosphate hydrolases"/>
    <property type="match status" value="1"/>
</dbReference>
<dbReference type="SMART" id="SM00382">
    <property type="entry name" value="AAA"/>
    <property type="match status" value="1"/>
</dbReference>
<proteinExistence type="predicted"/>
<keyword evidence="8" id="KW-1185">Reference proteome</keyword>
<dbReference type="Pfam" id="PF00005">
    <property type="entry name" value="ABC_tran"/>
    <property type="match status" value="1"/>
</dbReference>
<evidence type="ECO:0000256" key="1">
    <source>
        <dbReference type="ARBA" id="ARBA00022448"/>
    </source>
</evidence>
<accession>W9UXZ9</accession>
<dbReference type="Proteomes" id="UP000019464">
    <property type="component" value="Unassembled WGS sequence"/>
</dbReference>
<evidence type="ECO:0000256" key="5">
    <source>
        <dbReference type="ARBA" id="ARBA00037066"/>
    </source>
</evidence>
<evidence type="ECO:0000256" key="4">
    <source>
        <dbReference type="ARBA" id="ARBA00022967"/>
    </source>
</evidence>
<dbReference type="AlphaFoldDB" id="W9UXZ9"/>
<dbReference type="RefSeq" id="WP_036513624.1">
    <property type="nucleotide sequence ID" value="NZ_AONB01000022.1"/>
</dbReference>
<evidence type="ECO:0000313" key="8">
    <source>
        <dbReference type="Proteomes" id="UP000019464"/>
    </source>
</evidence>
<keyword evidence="4" id="KW-1278">Translocase</keyword>
<dbReference type="PROSITE" id="PS00211">
    <property type="entry name" value="ABC_TRANSPORTER_1"/>
    <property type="match status" value="1"/>
</dbReference>
<organism evidence="7 8">
    <name type="scientific">Nitrincola nitratireducens</name>
    <dbReference type="NCBI Taxonomy" id="1229521"/>
    <lineage>
        <taxon>Bacteria</taxon>
        <taxon>Pseudomonadati</taxon>
        <taxon>Pseudomonadota</taxon>
        <taxon>Gammaproteobacteria</taxon>
        <taxon>Oceanospirillales</taxon>
        <taxon>Oceanospirillaceae</taxon>
        <taxon>Nitrincola</taxon>
    </lineage>
</organism>
<evidence type="ECO:0000259" key="6">
    <source>
        <dbReference type="PROSITE" id="PS50893"/>
    </source>
</evidence>
<dbReference type="GO" id="GO:0016887">
    <property type="term" value="F:ATP hydrolysis activity"/>
    <property type="evidence" value="ECO:0007669"/>
    <property type="project" value="InterPro"/>
</dbReference>
<dbReference type="PATRIC" id="fig|1229521.3.peg.3478"/>
<keyword evidence="3 7" id="KW-0067">ATP-binding</keyword>
<evidence type="ECO:0000256" key="2">
    <source>
        <dbReference type="ARBA" id="ARBA00022741"/>
    </source>
</evidence>